<name>A0A7W7EYF4_9SPHN</name>
<evidence type="ECO:0000313" key="5">
    <source>
        <dbReference type="Proteomes" id="UP000574769"/>
    </source>
</evidence>
<dbReference type="Proteomes" id="UP000574769">
    <property type="component" value="Unassembled WGS sequence"/>
</dbReference>
<dbReference type="Pfam" id="PF02321">
    <property type="entry name" value="OEP"/>
    <property type="match status" value="2"/>
</dbReference>
<evidence type="ECO:0000313" key="4">
    <source>
        <dbReference type="EMBL" id="MBB4618602.1"/>
    </source>
</evidence>
<keyword evidence="5" id="KW-1185">Reference proteome</keyword>
<dbReference type="InterPro" id="IPR010131">
    <property type="entry name" value="MdtP/NodT-like"/>
</dbReference>
<dbReference type="GO" id="GO:0015562">
    <property type="term" value="F:efflux transmembrane transporter activity"/>
    <property type="evidence" value="ECO:0007669"/>
    <property type="project" value="InterPro"/>
</dbReference>
<protein>
    <submittedName>
        <fullName evidence="4">Multidrug efflux system outer membrane protein</fullName>
    </submittedName>
</protein>
<gene>
    <name evidence="4" type="ORF">GGQ96_002745</name>
</gene>
<feature type="compositionally biased region" description="Gly residues" evidence="3">
    <location>
        <begin position="120"/>
        <end position="156"/>
    </location>
</feature>
<comment type="subcellular location">
    <subcellularLocation>
        <location evidence="2">Cell membrane</location>
        <topology evidence="2">Lipid-anchor</topology>
    </subcellularLocation>
</comment>
<keyword evidence="2" id="KW-0472">Membrane</keyword>
<keyword evidence="2" id="KW-0564">Palmitate</keyword>
<feature type="region of interest" description="Disordered" evidence="3">
    <location>
        <begin position="120"/>
        <end position="161"/>
    </location>
</feature>
<dbReference type="PANTHER" id="PTHR30203:SF32">
    <property type="entry name" value="CATION EFFLUX SYSTEM PROTEIN CUSC"/>
    <property type="match status" value="1"/>
</dbReference>
<comment type="similarity">
    <text evidence="1 2">Belongs to the outer membrane factor (OMF) (TC 1.B.17) family.</text>
</comment>
<keyword evidence="2" id="KW-1134">Transmembrane beta strand</keyword>
<dbReference type="EMBL" id="JACHNY010000005">
    <property type="protein sequence ID" value="MBB4618602.1"/>
    <property type="molecule type" value="Genomic_DNA"/>
</dbReference>
<accession>A0A7W7EYF4</accession>
<evidence type="ECO:0000256" key="3">
    <source>
        <dbReference type="SAM" id="MobiDB-lite"/>
    </source>
</evidence>
<evidence type="ECO:0000256" key="1">
    <source>
        <dbReference type="ARBA" id="ARBA00007613"/>
    </source>
</evidence>
<comment type="caution">
    <text evidence="4">The sequence shown here is derived from an EMBL/GenBank/DDBJ whole genome shotgun (WGS) entry which is preliminary data.</text>
</comment>
<dbReference type="InterPro" id="IPR003423">
    <property type="entry name" value="OMP_efflux"/>
</dbReference>
<sequence>MMRNVPLLLATVALSACSLAPKYERAELPVPPSWPVGDAYLRQQEASLPAITYPQVFTDQRLQTLIGQALANNRDLRIAVANIEAARAQYRVQRASLLPQVAATGRYSYQGGGNGATNLAGGGTGTGGTGTGGTGTGGTGDPTGGGTGGTGGGNNGGTIATTSRSGSAWSVGLGTTAFELDLFGRVRSLSRAALDRYFATEAGARATRLTLVGDIADAWLTYAADQSLYRIANDTAVNARRIVQLTQARLEGGIAPRTDLTQAQQVLATAEADLAQQRTLVAQDVNALQLLVGAPFDERLLPGPIEEVAGSIAALPAGLDSSILLRRPDVVQAEYQLRAYNAEIGAARAALFPRISLTGLVGFASTALSSLFTGDAFNYSVAPNVSYPIFQAGAGRANVRYTEAQRDAALASYERTIQSAFRDTADALARQGTIADQLAANRRLVNANAETLRLTAAAYRGGVTPFLNTLDAQRTLYTAQRSLISTLFTSASNRVAIYRAIGGDSSLEATADGPRPVTPSGAPRAG</sequence>
<dbReference type="NCBIfam" id="TIGR01845">
    <property type="entry name" value="outer_NodT"/>
    <property type="match status" value="1"/>
</dbReference>
<dbReference type="Gene3D" id="1.20.1600.10">
    <property type="entry name" value="Outer membrane efflux proteins (OEP)"/>
    <property type="match status" value="2"/>
</dbReference>
<dbReference type="Gene3D" id="2.20.200.10">
    <property type="entry name" value="Outer membrane efflux proteins (OEP)"/>
    <property type="match status" value="1"/>
</dbReference>
<dbReference type="GO" id="GO:0005886">
    <property type="term" value="C:plasma membrane"/>
    <property type="evidence" value="ECO:0007669"/>
    <property type="project" value="UniProtKB-SubCell"/>
</dbReference>
<reference evidence="4 5" key="1">
    <citation type="submission" date="2020-08" db="EMBL/GenBank/DDBJ databases">
        <title>Genomic Encyclopedia of Type Strains, Phase IV (KMG-IV): sequencing the most valuable type-strain genomes for metagenomic binning, comparative biology and taxonomic classification.</title>
        <authorList>
            <person name="Goeker M."/>
        </authorList>
    </citation>
    <scope>NUCLEOTIDE SEQUENCE [LARGE SCALE GENOMIC DNA]</scope>
    <source>
        <strain evidence="4 5">DSM 15867</strain>
    </source>
</reference>
<proteinExistence type="inferred from homology"/>
<dbReference type="AlphaFoldDB" id="A0A7W7EYF4"/>
<dbReference type="RefSeq" id="WP_184115588.1">
    <property type="nucleotide sequence ID" value="NZ_JACHNY010000005.1"/>
</dbReference>
<dbReference type="PROSITE" id="PS51257">
    <property type="entry name" value="PROKAR_LIPOPROTEIN"/>
    <property type="match status" value="1"/>
</dbReference>
<organism evidence="4 5">
    <name type="scientific">Sphingomonas abaci</name>
    <dbReference type="NCBI Taxonomy" id="237611"/>
    <lineage>
        <taxon>Bacteria</taxon>
        <taxon>Pseudomonadati</taxon>
        <taxon>Pseudomonadota</taxon>
        <taxon>Alphaproteobacteria</taxon>
        <taxon>Sphingomonadales</taxon>
        <taxon>Sphingomonadaceae</taxon>
        <taxon>Sphingomonas</taxon>
    </lineage>
</organism>
<evidence type="ECO:0000256" key="2">
    <source>
        <dbReference type="RuleBase" id="RU362097"/>
    </source>
</evidence>
<dbReference type="SUPFAM" id="SSF56954">
    <property type="entry name" value="Outer membrane efflux proteins (OEP)"/>
    <property type="match status" value="1"/>
</dbReference>
<dbReference type="PANTHER" id="PTHR30203">
    <property type="entry name" value="OUTER MEMBRANE CATION EFFLUX PROTEIN"/>
    <property type="match status" value="1"/>
</dbReference>
<keyword evidence="2" id="KW-0812">Transmembrane</keyword>
<keyword evidence="2" id="KW-0449">Lipoprotein</keyword>